<gene>
    <name evidence="1" type="ORF">A2937_02485</name>
</gene>
<dbReference type="EMBL" id="MHUW01000007">
    <property type="protein sequence ID" value="OHA84037.1"/>
    <property type="molecule type" value="Genomic_DNA"/>
</dbReference>
<evidence type="ECO:0000313" key="2">
    <source>
        <dbReference type="Proteomes" id="UP000177987"/>
    </source>
</evidence>
<proteinExistence type="predicted"/>
<dbReference type="STRING" id="1802727.A2937_02485"/>
<comment type="caution">
    <text evidence="1">The sequence shown here is derived from an EMBL/GenBank/DDBJ whole genome shotgun (WGS) entry which is preliminary data.</text>
</comment>
<evidence type="ECO:0000313" key="1">
    <source>
        <dbReference type="EMBL" id="OHA84037.1"/>
    </source>
</evidence>
<dbReference type="AlphaFoldDB" id="A0A1G2SG40"/>
<dbReference type="Proteomes" id="UP000177987">
    <property type="component" value="Unassembled WGS sequence"/>
</dbReference>
<organism evidence="1 2">
    <name type="scientific">Candidatus Yonathbacteria bacterium RIFCSPLOWO2_01_FULL_47_33b</name>
    <dbReference type="NCBI Taxonomy" id="1802727"/>
    <lineage>
        <taxon>Bacteria</taxon>
        <taxon>Candidatus Yonathiibacteriota</taxon>
    </lineage>
</organism>
<sequence>MSTLLKSIARARKEYCKTKPGSEEQRIAFENWSKLSFEEIKGAATVSEAYAAYIHAPFRGDALDAARDKWNELSLKEAEEADTIEKAEAARMSAPNGSEAKRVALEKTYQLAVGVIERHLSNPQGVI</sequence>
<protein>
    <submittedName>
        <fullName evidence="1">Uncharacterized protein</fullName>
    </submittedName>
</protein>
<reference evidence="1 2" key="1">
    <citation type="journal article" date="2016" name="Nat. Commun.">
        <title>Thousands of microbial genomes shed light on interconnected biogeochemical processes in an aquifer system.</title>
        <authorList>
            <person name="Anantharaman K."/>
            <person name="Brown C.T."/>
            <person name="Hug L.A."/>
            <person name="Sharon I."/>
            <person name="Castelle C.J."/>
            <person name="Probst A.J."/>
            <person name="Thomas B.C."/>
            <person name="Singh A."/>
            <person name="Wilkins M.J."/>
            <person name="Karaoz U."/>
            <person name="Brodie E.L."/>
            <person name="Williams K.H."/>
            <person name="Hubbard S.S."/>
            <person name="Banfield J.F."/>
        </authorList>
    </citation>
    <scope>NUCLEOTIDE SEQUENCE [LARGE SCALE GENOMIC DNA]</scope>
</reference>
<name>A0A1G2SG40_9BACT</name>
<accession>A0A1G2SG40</accession>